<comment type="caution">
    <text evidence="1">The sequence shown here is derived from an EMBL/GenBank/DDBJ whole genome shotgun (WGS) entry which is preliminary data.</text>
</comment>
<reference evidence="1 2" key="1">
    <citation type="journal article" date="2019" name="Stand. Genomic Sci.">
        <title>Draft Whole-Genome Sequence of a Novel Chryseobacterium viscerum Strain Isolated from Fresh Water at Dripping Springs, New Mexico.</title>
        <authorList>
            <person name="Kyndt J.A."/>
            <person name="Moore T.C."/>
        </authorList>
    </citation>
    <scope>NUCLEOTIDE SEQUENCE [LARGE SCALE GENOMIC DNA]</scope>
    <source>
        <strain evidence="1 2">DPS</strain>
    </source>
</reference>
<dbReference type="Gene3D" id="2.60.40.1930">
    <property type="match status" value="1"/>
</dbReference>
<dbReference type="RefSeq" id="WP_152289525.1">
    <property type="nucleotide sequence ID" value="NZ_VTPV01000003.1"/>
</dbReference>
<proteinExistence type="predicted"/>
<evidence type="ECO:0000313" key="1">
    <source>
        <dbReference type="EMBL" id="KAB1231673.1"/>
    </source>
</evidence>
<gene>
    <name evidence="1" type="ORF">F8D52_07655</name>
</gene>
<dbReference type="Proteomes" id="UP000326384">
    <property type="component" value="Unassembled WGS sequence"/>
</dbReference>
<protein>
    <recommendedName>
        <fullName evidence="3">TonB-dependent receptor plug domain-containing protein</fullName>
    </recommendedName>
</protein>
<organism evidence="1 2">
    <name type="scientific">Chryseobacterium viscerum</name>
    <dbReference type="NCBI Taxonomy" id="1037377"/>
    <lineage>
        <taxon>Bacteria</taxon>
        <taxon>Pseudomonadati</taxon>
        <taxon>Bacteroidota</taxon>
        <taxon>Flavobacteriia</taxon>
        <taxon>Flavobacteriales</taxon>
        <taxon>Weeksellaceae</taxon>
        <taxon>Chryseobacterium group</taxon>
        <taxon>Chryseobacterium</taxon>
    </lineage>
</organism>
<dbReference type="EMBL" id="VTPV01000003">
    <property type="protein sequence ID" value="KAB1231673.1"/>
    <property type="molecule type" value="Genomic_DNA"/>
</dbReference>
<accession>A0A5N4BTB0</accession>
<evidence type="ECO:0000313" key="2">
    <source>
        <dbReference type="Proteomes" id="UP000326384"/>
    </source>
</evidence>
<dbReference type="SUPFAM" id="SSF56935">
    <property type="entry name" value="Porins"/>
    <property type="match status" value="1"/>
</dbReference>
<sequence length="796" mass="89484">MTKKLITLLAVSTIYCLNAQTKAEEALKTFEKKYPQEKIHILLDKSNYIAGENLWFKSFVFDGYTTSAISTTLFVELYDSSKNQISKKLVPLINGEGSGNIALPASLKEDVYYIRAYTGWMANFNEDFQLIKPIAVYNPSSPEKLIANPTPWTVSAYPESGSFIDGINTKVAVRLQSNGTAPSDWEGYVVDSDNPDTKIITFKGFDQNIGLFSITPKSGKKYQLIVQDKNGQKQNIMLPEVSSSGINLQVISDKDHVKYTLKSKNPAQESQYYTVLGTINNQLVYKAKISKINNETQYSISNNQLVSGILQLTIFDDKENVVSNRLSFVQPQVLQFKQPTLQSLSLRDAPREKNSFNIPRDANFSNYTVLVLDANTKSTEEDQSLLSSLWLTGDITSSITNPAQYFTKTRNTDALDALLISEKWKRFEWKSIMTGNYPMIKYQPESYLSYKGKVNIQGKPAPNTEINLIFGSEPGSRMSQIKSDNNGFLTLNNLVFEDSMKFFYQLNSEPKDINNNYSVYFQPTSSFIPYKKNLPSTSYKLVQRPADDKPSDEVSRSLTALNAQKVISENITNIEEIKLKGEVKNKTKKLNDELSSPQFKSVNEQVFDFVNETSMMTSNNILKWLQGRVAGLTIQMQRGSYTASLRGAQVGIYLDEMLVDPSQVDNISTSDIAMVKVIKGFFAGGFGGGGNGAIAIYSRRGASSEKIVSSKLRQITLTGYDKELPFEAPSYENEKFKGVAQDTRSVLYWNSFLEALPEEPSKVQFYNNDDAKKYKVIIIGYDKTNDTPLYYNEVLP</sequence>
<evidence type="ECO:0008006" key="3">
    <source>
        <dbReference type="Google" id="ProtNLM"/>
    </source>
</evidence>
<keyword evidence="2" id="KW-1185">Reference proteome</keyword>
<name>A0A5N4BTB0_9FLAO</name>